<evidence type="ECO:0000313" key="2">
    <source>
        <dbReference type="Proteomes" id="UP001569428"/>
    </source>
</evidence>
<keyword evidence="2" id="KW-1185">Reference proteome</keyword>
<comment type="caution">
    <text evidence="1">The sequence shown here is derived from an EMBL/GenBank/DDBJ whole genome shotgun (WGS) entry which is preliminary data.</text>
</comment>
<proteinExistence type="predicted"/>
<gene>
    <name evidence="1" type="ORF">ACCI49_11430</name>
</gene>
<name>A0ABV4P0S2_9GAMM</name>
<sequence>MNGSWDAIDELSGRLAAINSSIDELGDFIQLDAVNIVIVAEHRAYLYDSSSKILEAGSRHRLESLWLEVSALILELAQGEAALVQEARRQLIILNQANHLLAVATSDTPAVAQRYFADLIYSRRIMGSALRASNFFGLAKKWLSIQLRLWNTNGKALLLSVN</sequence>
<dbReference type="Proteomes" id="UP001569428">
    <property type="component" value="Unassembled WGS sequence"/>
</dbReference>
<dbReference type="RefSeq" id="WP_371839092.1">
    <property type="nucleotide sequence ID" value="NZ_JBGMEK010000022.1"/>
</dbReference>
<protein>
    <submittedName>
        <fullName evidence="1">Uncharacterized protein</fullName>
    </submittedName>
</protein>
<accession>A0ABV4P0S2</accession>
<organism evidence="1 2">
    <name type="scientific">Microbulbifer epialgicus</name>
    <dbReference type="NCBI Taxonomy" id="393907"/>
    <lineage>
        <taxon>Bacteria</taxon>
        <taxon>Pseudomonadati</taxon>
        <taxon>Pseudomonadota</taxon>
        <taxon>Gammaproteobacteria</taxon>
        <taxon>Cellvibrionales</taxon>
        <taxon>Microbulbiferaceae</taxon>
        <taxon>Microbulbifer</taxon>
    </lineage>
</organism>
<dbReference type="EMBL" id="JBGMEK010000022">
    <property type="protein sequence ID" value="MFA0811530.1"/>
    <property type="molecule type" value="Genomic_DNA"/>
</dbReference>
<reference evidence="1 2" key="1">
    <citation type="submission" date="2024-08" db="EMBL/GenBank/DDBJ databases">
        <authorList>
            <person name="Ishaq N."/>
        </authorList>
    </citation>
    <scope>NUCLEOTIDE SEQUENCE [LARGE SCALE GENOMIC DNA]</scope>
    <source>
        <strain evidence="1 2">DSM 18651</strain>
    </source>
</reference>
<evidence type="ECO:0000313" key="1">
    <source>
        <dbReference type="EMBL" id="MFA0811530.1"/>
    </source>
</evidence>